<dbReference type="EMBL" id="SJPJ01000003">
    <property type="protein sequence ID" value="TWT75771.1"/>
    <property type="molecule type" value="Genomic_DNA"/>
</dbReference>
<keyword evidence="1" id="KW-0812">Transmembrane</keyword>
<feature type="transmembrane region" description="Helical" evidence="1">
    <location>
        <begin position="55"/>
        <end position="79"/>
    </location>
</feature>
<evidence type="ECO:0000256" key="1">
    <source>
        <dbReference type="SAM" id="Phobius"/>
    </source>
</evidence>
<organism evidence="2 3">
    <name type="scientific">Novipirellula herctigrandis</name>
    <dbReference type="NCBI Taxonomy" id="2527986"/>
    <lineage>
        <taxon>Bacteria</taxon>
        <taxon>Pseudomonadati</taxon>
        <taxon>Planctomycetota</taxon>
        <taxon>Planctomycetia</taxon>
        <taxon>Pirellulales</taxon>
        <taxon>Pirellulaceae</taxon>
        <taxon>Novipirellula</taxon>
    </lineage>
</organism>
<keyword evidence="3" id="KW-1185">Reference proteome</keyword>
<dbReference type="AlphaFoldDB" id="A0A5C5YLH4"/>
<proteinExistence type="predicted"/>
<evidence type="ECO:0000313" key="3">
    <source>
        <dbReference type="Proteomes" id="UP000315010"/>
    </source>
</evidence>
<evidence type="ECO:0000313" key="2">
    <source>
        <dbReference type="EMBL" id="TWT75771.1"/>
    </source>
</evidence>
<keyword evidence="1" id="KW-1133">Transmembrane helix</keyword>
<reference evidence="2 3" key="1">
    <citation type="submission" date="2019-02" db="EMBL/GenBank/DDBJ databases">
        <title>Deep-cultivation of Planctomycetes and their phenomic and genomic characterization uncovers novel biology.</title>
        <authorList>
            <person name="Wiegand S."/>
            <person name="Jogler M."/>
            <person name="Boedeker C."/>
            <person name="Pinto D."/>
            <person name="Vollmers J."/>
            <person name="Rivas-Marin E."/>
            <person name="Kohn T."/>
            <person name="Peeters S.H."/>
            <person name="Heuer A."/>
            <person name="Rast P."/>
            <person name="Oberbeckmann S."/>
            <person name="Bunk B."/>
            <person name="Jeske O."/>
            <person name="Meyerdierks A."/>
            <person name="Storesund J.E."/>
            <person name="Kallscheuer N."/>
            <person name="Luecker S."/>
            <person name="Lage O.M."/>
            <person name="Pohl T."/>
            <person name="Merkel B.J."/>
            <person name="Hornburger P."/>
            <person name="Mueller R.-W."/>
            <person name="Bruemmer F."/>
            <person name="Labrenz M."/>
            <person name="Spormann A.M."/>
            <person name="Op Den Camp H."/>
            <person name="Overmann J."/>
            <person name="Amann R."/>
            <person name="Jetten M.S.M."/>
            <person name="Mascher T."/>
            <person name="Medema M.H."/>
            <person name="Devos D.P."/>
            <person name="Kaster A.-K."/>
            <person name="Ovreas L."/>
            <person name="Rohde M."/>
            <person name="Galperin M.Y."/>
            <person name="Jogler C."/>
        </authorList>
    </citation>
    <scope>NUCLEOTIDE SEQUENCE [LARGE SCALE GENOMIC DNA]</scope>
    <source>
        <strain evidence="2 3">CA13</strain>
    </source>
</reference>
<dbReference type="Proteomes" id="UP000315010">
    <property type="component" value="Unassembled WGS sequence"/>
</dbReference>
<sequence length="80" mass="9030">MLVLPVTNVISGWLCIRVEDVTQDKQRKLFAKLIDQNDRAGSGLPPTTPVHFSPISLAQITTLIFCMPFHFFLGIHSFFL</sequence>
<name>A0A5C5YLH4_9BACT</name>
<accession>A0A5C5YLH4</accession>
<protein>
    <submittedName>
        <fullName evidence="2">Uncharacterized protein</fullName>
    </submittedName>
</protein>
<gene>
    <name evidence="2" type="ORF">CA13_73440</name>
</gene>
<keyword evidence="1" id="KW-0472">Membrane</keyword>
<comment type="caution">
    <text evidence="2">The sequence shown here is derived from an EMBL/GenBank/DDBJ whole genome shotgun (WGS) entry which is preliminary data.</text>
</comment>